<dbReference type="InterPro" id="IPR021950">
    <property type="entry name" value="Spt20"/>
</dbReference>
<evidence type="ECO:0000256" key="1">
    <source>
        <dbReference type="SAM" id="MobiDB-lite"/>
    </source>
</evidence>
<dbReference type="PANTHER" id="PTHR13526">
    <property type="entry name" value="TRANSCRIPTION FACTOR SPT20 HOMOLOG"/>
    <property type="match status" value="1"/>
</dbReference>
<dbReference type="EMBL" id="PKPP01000618">
    <property type="protein sequence ID" value="PWA90578.1"/>
    <property type="molecule type" value="Genomic_DNA"/>
</dbReference>
<feature type="region of interest" description="Disordered" evidence="1">
    <location>
        <begin position="251"/>
        <end position="274"/>
    </location>
</feature>
<evidence type="ECO:0000313" key="4">
    <source>
        <dbReference type="Proteomes" id="UP000245207"/>
    </source>
</evidence>
<feature type="compositionally biased region" description="Basic residues" evidence="1">
    <location>
        <begin position="1"/>
        <end position="12"/>
    </location>
</feature>
<feature type="domain" description="Spt20-like SEP" evidence="2">
    <location>
        <begin position="52"/>
        <end position="129"/>
    </location>
</feature>
<protein>
    <recommendedName>
        <fullName evidence="2">Spt20-like SEP domain-containing protein</fullName>
    </recommendedName>
</protein>
<reference evidence="3 4" key="1">
    <citation type="journal article" date="2018" name="Mol. Plant">
        <title>The genome of Artemisia annua provides insight into the evolution of Asteraceae family and artemisinin biosynthesis.</title>
        <authorList>
            <person name="Shen Q."/>
            <person name="Zhang L."/>
            <person name="Liao Z."/>
            <person name="Wang S."/>
            <person name="Yan T."/>
            <person name="Shi P."/>
            <person name="Liu M."/>
            <person name="Fu X."/>
            <person name="Pan Q."/>
            <person name="Wang Y."/>
            <person name="Lv Z."/>
            <person name="Lu X."/>
            <person name="Zhang F."/>
            <person name="Jiang W."/>
            <person name="Ma Y."/>
            <person name="Chen M."/>
            <person name="Hao X."/>
            <person name="Li L."/>
            <person name="Tang Y."/>
            <person name="Lv G."/>
            <person name="Zhou Y."/>
            <person name="Sun X."/>
            <person name="Brodelius P.E."/>
            <person name="Rose J.K.C."/>
            <person name="Tang K."/>
        </authorList>
    </citation>
    <scope>NUCLEOTIDE SEQUENCE [LARGE SCALE GENOMIC DNA]</scope>
    <source>
        <strain evidence="4">cv. Huhao1</strain>
        <tissue evidence="3">Leaf</tissue>
    </source>
</reference>
<keyword evidence="4" id="KW-1185">Reference proteome</keyword>
<dbReference type="Pfam" id="PF12090">
    <property type="entry name" value="Spt20_SEP"/>
    <property type="match status" value="1"/>
</dbReference>
<comment type="caution">
    <text evidence="3">The sequence shown here is derived from an EMBL/GenBank/DDBJ whole genome shotgun (WGS) entry which is preliminary data.</text>
</comment>
<dbReference type="GO" id="GO:0000124">
    <property type="term" value="C:SAGA complex"/>
    <property type="evidence" value="ECO:0007669"/>
    <property type="project" value="InterPro"/>
</dbReference>
<feature type="region of interest" description="Disordered" evidence="1">
    <location>
        <begin position="1"/>
        <end position="22"/>
    </location>
</feature>
<gene>
    <name evidence="3" type="ORF">CTI12_AA099760</name>
</gene>
<evidence type="ECO:0000259" key="2">
    <source>
        <dbReference type="Pfam" id="PF12090"/>
    </source>
</evidence>
<dbReference type="STRING" id="35608.A0A2U1PXS9"/>
<dbReference type="AlphaFoldDB" id="A0A2U1PXS9"/>
<feature type="compositionally biased region" description="Basic and acidic residues" evidence="1">
    <location>
        <begin position="265"/>
        <end position="274"/>
    </location>
</feature>
<dbReference type="Proteomes" id="UP000245207">
    <property type="component" value="Unassembled WGS sequence"/>
</dbReference>
<proteinExistence type="predicted"/>
<dbReference type="PANTHER" id="PTHR13526:SF8">
    <property type="entry name" value="TRANSCRIPTION FACTOR SPT20 HOMOLOG"/>
    <property type="match status" value="1"/>
</dbReference>
<name>A0A2U1PXS9_ARTAN</name>
<organism evidence="3 4">
    <name type="scientific">Artemisia annua</name>
    <name type="common">Sweet wormwood</name>
    <dbReference type="NCBI Taxonomy" id="35608"/>
    <lineage>
        <taxon>Eukaryota</taxon>
        <taxon>Viridiplantae</taxon>
        <taxon>Streptophyta</taxon>
        <taxon>Embryophyta</taxon>
        <taxon>Tracheophyta</taxon>
        <taxon>Spermatophyta</taxon>
        <taxon>Magnoliopsida</taxon>
        <taxon>eudicotyledons</taxon>
        <taxon>Gunneridae</taxon>
        <taxon>Pentapetalae</taxon>
        <taxon>asterids</taxon>
        <taxon>campanulids</taxon>
        <taxon>Asterales</taxon>
        <taxon>Asteraceae</taxon>
        <taxon>Asteroideae</taxon>
        <taxon>Anthemideae</taxon>
        <taxon>Artemisiinae</taxon>
        <taxon>Artemisia</taxon>
    </lineage>
</organism>
<dbReference type="OrthoDB" id="1932706at2759"/>
<dbReference type="GO" id="GO:0003712">
    <property type="term" value="F:transcription coregulator activity"/>
    <property type="evidence" value="ECO:0007669"/>
    <property type="project" value="InterPro"/>
</dbReference>
<accession>A0A2U1PXS9</accession>
<evidence type="ECO:0000313" key="3">
    <source>
        <dbReference type="EMBL" id="PWA90578.1"/>
    </source>
</evidence>
<dbReference type="GO" id="GO:0006357">
    <property type="term" value="P:regulation of transcription by RNA polymerase II"/>
    <property type="evidence" value="ECO:0007669"/>
    <property type="project" value="TreeGrafter"/>
</dbReference>
<sequence>MGNCKGKRYKSKPKQEKDQEFQVDPTMYYHSSDWIRSSELPKSTEQLEDPGLSFSLNLFTNGFTFGNADELYFDEPENLNPYNSQAESILRHIECGRLPTGILNEDMQCEYVNGSVICEVCDYPVAIESPIVTNVALKTDLDNLVEDITSMFSKLPQDEQLKLKPSDLPHLSLDPTPTVDLFNGTVRVIDLGIDWGNNWREKHAAGSEKTELSVIEHGRSKRASSVVEDKKITSFKHEGDVVDFQKQEDIKNQAADDSCGQPEDLESKDCTFEC</sequence>
<dbReference type="InterPro" id="IPR046468">
    <property type="entry name" value="Spt20-like_SEP"/>
</dbReference>